<dbReference type="InterPro" id="IPR025640">
    <property type="entry name" value="GYF_2"/>
</dbReference>
<evidence type="ECO:0000256" key="2">
    <source>
        <dbReference type="ARBA" id="ARBA00022664"/>
    </source>
</evidence>
<comment type="caution">
    <text evidence="9">The sequence shown here is derived from an EMBL/GenBank/DDBJ whole genome shotgun (WGS) entry which is preliminary data.</text>
</comment>
<dbReference type="PANTHER" id="PTHR15608">
    <property type="entry name" value="SPLICING FACTOR U2AF-ASSOCIATED PROTEIN 2"/>
    <property type="match status" value="1"/>
</dbReference>
<keyword evidence="5" id="KW-0508">mRNA splicing</keyword>
<evidence type="ECO:0000259" key="8">
    <source>
        <dbReference type="PROSITE" id="PS50102"/>
    </source>
</evidence>
<sequence>MSEEENKGENQLESEEQAIWYVLPPGSKQQEGPLSIREIDVRIRTNEITSAYHAWREGLDQWRRFYAIPELKHLIMESHGEVLTNEAVQSYVLSKMNKNGNQAARVESEEEEEDFVAPPDEDEDNSDLYYFNKTEGHYKVFNPATKVWTASVTKPSQERIQELRHLQEEAKKFIDMLKSEISPNLDNNLDTSLAEDQQTLNRRDSVAAQQHDSIIAQAAQEALNQALGDQSKEDQEAVAGMTSEELKQRELKRLKKKRYLENKKRKWYQSKVNNYIYVQGLPEDVTEAELKTFFSRCGLLRIDQYTMQDQIKLYKDKTTGIPKGDARIGYAMPESVEIAIDMLNETEFRPGFQITVEMAEFQQKGQDYVPRQKQKVDKVELLRLKAEQQRQMTFEEDEYTLHEKGLRIIILEGIYTQEEITENQDRLDFFFEELELELREEIESSMGPIEKMSFFPENPSQGIVKVKFGSAIHADQCLKVMDGRFFAGRVLHAWYWDGKTDYRIVRESAEELNARIDDFGKWLEGQNEIEARKNEGSPHGDQESEGKQGNGEELLEDGATETNTEKVEDSQE</sequence>
<feature type="compositionally biased region" description="Basic and acidic residues" evidence="7">
    <location>
        <begin position="563"/>
        <end position="572"/>
    </location>
</feature>
<dbReference type="InterPro" id="IPR012677">
    <property type="entry name" value="Nucleotide-bd_a/b_plait_sf"/>
</dbReference>
<proteinExistence type="inferred from homology"/>
<dbReference type="Pfam" id="PF14237">
    <property type="entry name" value="GYF_2"/>
    <property type="match status" value="1"/>
</dbReference>
<dbReference type="CDD" id="cd12281">
    <property type="entry name" value="RRM1_TatSF1_like"/>
    <property type="match status" value="1"/>
</dbReference>
<keyword evidence="2" id="KW-0507">mRNA processing</keyword>
<reference evidence="9" key="1">
    <citation type="submission" date="2019-06" db="EMBL/GenBank/DDBJ databases">
        <authorList>
            <person name="Zheng W."/>
        </authorList>
    </citation>
    <scope>NUCLEOTIDE SEQUENCE</scope>
    <source>
        <strain evidence="9">QDHG01</strain>
    </source>
</reference>
<organism evidence="9 10">
    <name type="scientific">Halteria grandinella</name>
    <dbReference type="NCBI Taxonomy" id="5974"/>
    <lineage>
        <taxon>Eukaryota</taxon>
        <taxon>Sar</taxon>
        <taxon>Alveolata</taxon>
        <taxon>Ciliophora</taxon>
        <taxon>Intramacronucleata</taxon>
        <taxon>Spirotrichea</taxon>
        <taxon>Stichotrichia</taxon>
        <taxon>Sporadotrichida</taxon>
        <taxon>Halteriidae</taxon>
        <taxon>Halteria</taxon>
    </lineage>
</organism>
<dbReference type="InterPro" id="IPR035979">
    <property type="entry name" value="RBD_domain_sf"/>
</dbReference>
<evidence type="ECO:0000313" key="10">
    <source>
        <dbReference type="Proteomes" id="UP000785679"/>
    </source>
</evidence>
<feature type="domain" description="RRM" evidence="8">
    <location>
        <begin position="274"/>
        <end position="361"/>
    </location>
</feature>
<dbReference type="Proteomes" id="UP000785679">
    <property type="component" value="Unassembled WGS sequence"/>
</dbReference>
<evidence type="ECO:0000256" key="7">
    <source>
        <dbReference type="SAM" id="MobiDB-lite"/>
    </source>
</evidence>
<keyword evidence="10" id="KW-1185">Reference proteome</keyword>
<dbReference type="Pfam" id="PF00076">
    <property type="entry name" value="RRM_1"/>
    <property type="match status" value="1"/>
</dbReference>
<dbReference type="SUPFAM" id="SSF54928">
    <property type="entry name" value="RNA-binding domain, RBD"/>
    <property type="match status" value="1"/>
</dbReference>
<feature type="region of interest" description="Disordered" evidence="7">
    <location>
        <begin position="102"/>
        <end position="126"/>
    </location>
</feature>
<evidence type="ECO:0000256" key="3">
    <source>
        <dbReference type="ARBA" id="ARBA00022737"/>
    </source>
</evidence>
<comment type="similarity">
    <text evidence="1">Belongs to the HTATSF1 family.</text>
</comment>
<gene>
    <name evidence="9" type="ORF">FGO68_gene3147</name>
</gene>
<dbReference type="EMBL" id="RRYP01007482">
    <property type="protein sequence ID" value="TNV80462.1"/>
    <property type="molecule type" value="Genomic_DNA"/>
</dbReference>
<dbReference type="PANTHER" id="PTHR15608:SF0">
    <property type="entry name" value="HIV TAT-SPECIFIC FACTOR 1"/>
    <property type="match status" value="1"/>
</dbReference>
<dbReference type="GO" id="GO:0005684">
    <property type="term" value="C:U2-type spliceosomal complex"/>
    <property type="evidence" value="ECO:0007669"/>
    <property type="project" value="TreeGrafter"/>
</dbReference>
<dbReference type="InterPro" id="IPR000504">
    <property type="entry name" value="RRM_dom"/>
</dbReference>
<accession>A0A8J8T328</accession>
<dbReference type="GO" id="GO:0005686">
    <property type="term" value="C:U2 snRNP"/>
    <property type="evidence" value="ECO:0007669"/>
    <property type="project" value="TreeGrafter"/>
</dbReference>
<evidence type="ECO:0000256" key="1">
    <source>
        <dbReference type="ARBA" id="ARBA00007747"/>
    </source>
</evidence>
<feature type="compositionally biased region" description="Basic and acidic residues" evidence="7">
    <location>
        <begin position="529"/>
        <end position="546"/>
    </location>
</feature>
<dbReference type="InterPro" id="IPR034393">
    <property type="entry name" value="TatSF1-like"/>
</dbReference>
<protein>
    <recommendedName>
        <fullName evidence="8">RRM domain-containing protein</fullName>
    </recommendedName>
</protein>
<name>A0A8J8T328_HALGN</name>
<dbReference type="OrthoDB" id="10258585at2759"/>
<dbReference type="GO" id="GO:0003723">
    <property type="term" value="F:RNA binding"/>
    <property type="evidence" value="ECO:0007669"/>
    <property type="project" value="UniProtKB-UniRule"/>
</dbReference>
<keyword evidence="4 6" id="KW-0694">RNA-binding</keyword>
<dbReference type="AlphaFoldDB" id="A0A8J8T328"/>
<dbReference type="InterPro" id="IPR034392">
    <property type="entry name" value="TatSF1-like_RRM1"/>
</dbReference>
<dbReference type="PROSITE" id="PS50102">
    <property type="entry name" value="RRM"/>
    <property type="match status" value="1"/>
</dbReference>
<dbReference type="GO" id="GO:0000398">
    <property type="term" value="P:mRNA splicing, via spliceosome"/>
    <property type="evidence" value="ECO:0007669"/>
    <property type="project" value="InterPro"/>
</dbReference>
<dbReference type="SMART" id="SM00360">
    <property type="entry name" value="RRM"/>
    <property type="match status" value="1"/>
</dbReference>
<dbReference type="Gene3D" id="3.30.70.330">
    <property type="match status" value="2"/>
</dbReference>
<feature type="compositionally biased region" description="Acidic residues" evidence="7">
    <location>
        <begin position="108"/>
        <end position="126"/>
    </location>
</feature>
<keyword evidence="3" id="KW-0677">Repeat</keyword>
<evidence type="ECO:0000313" key="9">
    <source>
        <dbReference type="EMBL" id="TNV80462.1"/>
    </source>
</evidence>
<evidence type="ECO:0000256" key="5">
    <source>
        <dbReference type="ARBA" id="ARBA00023187"/>
    </source>
</evidence>
<evidence type="ECO:0000256" key="4">
    <source>
        <dbReference type="ARBA" id="ARBA00022884"/>
    </source>
</evidence>
<evidence type="ECO:0000256" key="6">
    <source>
        <dbReference type="PROSITE-ProRule" id="PRU00176"/>
    </source>
</evidence>
<feature type="region of interest" description="Disordered" evidence="7">
    <location>
        <begin position="527"/>
        <end position="572"/>
    </location>
</feature>